<dbReference type="AlphaFoldDB" id="A0A1H9NHF4"/>
<sequence length="257" mass="27880">MSISVLVVLYNQSLDDIACLDVALAAPQVSQVVVCDNSTIANDNEARAAERGVTYVSMGGNAGLSVAYNKGVERCDGDVVCVFDDDTVVGADYFEAVAALEKSPEAWDIALPLVMAGEAILSPSTFDGLRSRPFSDVGEIAGAEGLSGINSGMAARREVYSRVRYCEDLFLDLIDHRFLQDARARGCLVVYLEGPRLAQSYSLESDDAEGALARLEIFSRDARAFYSGSPSKAAYCRAMLAMRRIKLALRYRSLRFL</sequence>
<organism evidence="2 3">
    <name type="scientific">Parafannyhessea umbonata</name>
    <dbReference type="NCBI Taxonomy" id="604330"/>
    <lineage>
        <taxon>Bacteria</taxon>
        <taxon>Bacillati</taxon>
        <taxon>Actinomycetota</taxon>
        <taxon>Coriobacteriia</taxon>
        <taxon>Coriobacteriales</taxon>
        <taxon>Atopobiaceae</taxon>
        <taxon>Parafannyhessea</taxon>
    </lineage>
</organism>
<keyword evidence="2" id="KW-0808">Transferase</keyword>
<evidence type="ECO:0000259" key="1">
    <source>
        <dbReference type="Pfam" id="PF00535"/>
    </source>
</evidence>
<dbReference type="Gene3D" id="3.90.550.10">
    <property type="entry name" value="Spore Coat Polysaccharide Biosynthesis Protein SpsA, Chain A"/>
    <property type="match status" value="1"/>
</dbReference>
<evidence type="ECO:0000313" key="2">
    <source>
        <dbReference type="EMBL" id="SER35414.1"/>
    </source>
</evidence>
<name>A0A1H9NHF4_9ACTN</name>
<evidence type="ECO:0000313" key="3">
    <source>
        <dbReference type="Proteomes" id="UP000199128"/>
    </source>
</evidence>
<dbReference type="InterPro" id="IPR001173">
    <property type="entry name" value="Glyco_trans_2-like"/>
</dbReference>
<protein>
    <submittedName>
        <fullName evidence="2">Glycosyltransferase, GT2 family</fullName>
    </submittedName>
</protein>
<feature type="domain" description="Glycosyltransferase 2-like" evidence="1">
    <location>
        <begin position="4"/>
        <end position="99"/>
    </location>
</feature>
<dbReference type="InterPro" id="IPR029044">
    <property type="entry name" value="Nucleotide-diphossugar_trans"/>
</dbReference>
<gene>
    <name evidence="2" type="ORF">SAMN05216446_0490</name>
</gene>
<proteinExistence type="predicted"/>
<reference evidence="3" key="1">
    <citation type="submission" date="2016-10" db="EMBL/GenBank/DDBJ databases">
        <authorList>
            <person name="Varghese N."/>
            <person name="Submissions S."/>
        </authorList>
    </citation>
    <scope>NUCLEOTIDE SEQUENCE [LARGE SCALE GENOMIC DNA]</scope>
    <source>
        <strain evidence="3">KHGC19</strain>
    </source>
</reference>
<dbReference type="EMBL" id="FOGP01000001">
    <property type="protein sequence ID" value="SER35414.1"/>
    <property type="molecule type" value="Genomic_DNA"/>
</dbReference>
<dbReference type="Pfam" id="PF00535">
    <property type="entry name" value="Glycos_transf_2"/>
    <property type="match status" value="1"/>
</dbReference>
<dbReference type="Proteomes" id="UP000199128">
    <property type="component" value="Unassembled WGS sequence"/>
</dbReference>
<dbReference type="RefSeq" id="WP_180371333.1">
    <property type="nucleotide sequence ID" value="NZ_FOGP01000001.1"/>
</dbReference>
<accession>A0A1H9NHF4</accession>
<dbReference type="SUPFAM" id="SSF53448">
    <property type="entry name" value="Nucleotide-diphospho-sugar transferases"/>
    <property type="match status" value="1"/>
</dbReference>
<dbReference type="GO" id="GO:0016740">
    <property type="term" value="F:transferase activity"/>
    <property type="evidence" value="ECO:0007669"/>
    <property type="project" value="UniProtKB-KW"/>
</dbReference>